<dbReference type="AlphaFoldDB" id="A0A1M6FAQ8"/>
<keyword evidence="5 12" id="KW-0808">Transferase</keyword>
<dbReference type="STRING" id="1122934.SAMN02745691_01095"/>
<dbReference type="PANTHER" id="PTHR43281">
    <property type="entry name" value="FARNESYL DIPHOSPHATE SYNTHASE"/>
    <property type="match status" value="1"/>
</dbReference>
<dbReference type="SFLD" id="SFLDS00005">
    <property type="entry name" value="Isoprenoid_Synthase_Type_I"/>
    <property type="match status" value="1"/>
</dbReference>
<evidence type="ECO:0000313" key="14">
    <source>
        <dbReference type="Proteomes" id="UP000184342"/>
    </source>
</evidence>
<dbReference type="GO" id="GO:0004337">
    <property type="term" value="F:(2E,6E)-farnesyl diphosphate synthase activity"/>
    <property type="evidence" value="ECO:0007669"/>
    <property type="project" value="UniProtKB-EC"/>
</dbReference>
<evidence type="ECO:0000256" key="2">
    <source>
        <dbReference type="ARBA" id="ARBA00006706"/>
    </source>
</evidence>
<dbReference type="InterPro" id="IPR000092">
    <property type="entry name" value="Polyprenyl_synt"/>
</dbReference>
<dbReference type="GO" id="GO:0005737">
    <property type="term" value="C:cytoplasm"/>
    <property type="evidence" value="ECO:0007669"/>
    <property type="project" value="UniProtKB-ARBA"/>
</dbReference>
<evidence type="ECO:0000313" key="13">
    <source>
        <dbReference type="EMBL" id="SHI94834.1"/>
    </source>
</evidence>
<dbReference type="SUPFAM" id="SSF48576">
    <property type="entry name" value="Terpenoid synthases"/>
    <property type="match status" value="1"/>
</dbReference>
<comment type="similarity">
    <text evidence="2 12">Belongs to the FPP/GGPP synthase family.</text>
</comment>
<evidence type="ECO:0000256" key="7">
    <source>
        <dbReference type="ARBA" id="ARBA00022842"/>
    </source>
</evidence>
<evidence type="ECO:0000256" key="10">
    <source>
        <dbReference type="ARBA" id="ARBA00032873"/>
    </source>
</evidence>
<dbReference type="EC" id="2.5.1.10" evidence="3"/>
<evidence type="ECO:0000256" key="4">
    <source>
        <dbReference type="ARBA" id="ARBA00015100"/>
    </source>
</evidence>
<evidence type="ECO:0000256" key="5">
    <source>
        <dbReference type="ARBA" id="ARBA00022679"/>
    </source>
</evidence>
<evidence type="ECO:0000256" key="8">
    <source>
        <dbReference type="ARBA" id="ARBA00023229"/>
    </source>
</evidence>
<evidence type="ECO:0000256" key="6">
    <source>
        <dbReference type="ARBA" id="ARBA00022723"/>
    </source>
</evidence>
<evidence type="ECO:0000256" key="11">
    <source>
        <dbReference type="ARBA" id="ARBA00049399"/>
    </source>
</evidence>
<dbReference type="PROSITE" id="PS00444">
    <property type="entry name" value="POLYPRENYL_SYNTHASE_2"/>
    <property type="match status" value="1"/>
</dbReference>
<gene>
    <name evidence="13" type="ORF">SAMN02745691_01095</name>
</gene>
<comment type="catalytic activity">
    <reaction evidence="11">
        <text>isopentenyl diphosphate + (2E)-geranyl diphosphate = (2E,6E)-farnesyl diphosphate + diphosphate</text>
        <dbReference type="Rhea" id="RHEA:19361"/>
        <dbReference type="ChEBI" id="CHEBI:33019"/>
        <dbReference type="ChEBI" id="CHEBI:58057"/>
        <dbReference type="ChEBI" id="CHEBI:128769"/>
        <dbReference type="ChEBI" id="CHEBI:175763"/>
        <dbReference type="EC" id="2.5.1.10"/>
    </reaction>
</comment>
<dbReference type="RefSeq" id="WP_073993352.1">
    <property type="nucleotide sequence ID" value="NZ_FQYT01000009.1"/>
</dbReference>
<dbReference type="NCBIfam" id="NF045485">
    <property type="entry name" value="FPPsyn"/>
    <property type="match status" value="1"/>
</dbReference>
<protein>
    <recommendedName>
        <fullName evidence="4">Farnesyl diphosphate synthase</fullName>
        <ecNumber evidence="3">2.5.1.10</ecNumber>
    </recommendedName>
    <alternativeName>
        <fullName evidence="10">(2E,6E)-farnesyl diphosphate synthase</fullName>
    </alternativeName>
    <alternativeName>
        <fullName evidence="9">Geranyltranstransferase</fullName>
    </alternativeName>
</protein>
<evidence type="ECO:0000256" key="3">
    <source>
        <dbReference type="ARBA" id="ARBA00012439"/>
    </source>
</evidence>
<keyword evidence="14" id="KW-1185">Reference proteome</keyword>
<name>A0A1M6FAQ8_9FIRM</name>
<dbReference type="Proteomes" id="UP000184342">
    <property type="component" value="Unassembled WGS sequence"/>
</dbReference>
<dbReference type="CDD" id="cd00685">
    <property type="entry name" value="Trans_IPPS_HT"/>
    <property type="match status" value="1"/>
</dbReference>
<organism evidence="13 14">
    <name type="scientific">Parasporobacterium paucivorans DSM 15970</name>
    <dbReference type="NCBI Taxonomy" id="1122934"/>
    <lineage>
        <taxon>Bacteria</taxon>
        <taxon>Bacillati</taxon>
        <taxon>Bacillota</taxon>
        <taxon>Clostridia</taxon>
        <taxon>Lachnospirales</taxon>
        <taxon>Lachnospiraceae</taxon>
        <taxon>Parasporobacterium</taxon>
    </lineage>
</organism>
<sequence length="296" mass="32831">MNFNVELKTRIAHIDEVLNSFLPPAAGYQQIVQEAMRYSVLGGGKRIRPILIHETYLLCGGRDCSITEPFMAAMELIHTYSLIHDDLPAMDDDEYRRGRKTTHVVYGEAVGILAGDALLNYAFEIILQQIIESEDSKKMARAAAILARKSGVFGMIGGQTADVVNTGLPLDTRKLDFIYSLKTGALIEASMMIGAVLADSDDQTISLMEETASEIGRAFQIRDDILDLTGTMEEIGKPVLSDEKNKKTTFVTLNGLNESESEVRSLSSSAIDKLNSMDRKNDFLIELIRYLTIRNK</sequence>
<keyword evidence="7" id="KW-0460">Magnesium</keyword>
<dbReference type="EMBL" id="FQYT01000009">
    <property type="protein sequence ID" value="SHI94834.1"/>
    <property type="molecule type" value="Genomic_DNA"/>
</dbReference>
<dbReference type="OrthoDB" id="9805316at2"/>
<comment type="cofactor">
    <cofactor evidence="1">
        <name>Mg(2+)</name>
        <dbReference type="ChEBI" id="CHEBI:18420"/>
    </cofactor>
</comment>
<dbReference type="InterPro" id="IPR033749">
    <property type="entry name" value="Polyprenyl_synt_CS"/>
</dbReference>
<dbReference type="PROSITE" id="PS00723">
    <property type="entry name" value="POLYPRENYL_SYNTHASE_1"/>
    <property type="match status" value="1"/>
</dbReference>
<dbReference type="PANTHER" id="PTHR43281:SF1">
    <property type="entry name" value="FARNESYL DIPHOSPHATE SYNTHASE"/>
    <property type="match status" value="1"/>
</dbReference>
<evidence type="ECO:0000256" key="9">
    <source>
        <dbReference type="ARBA" id="ARBA00032380"/>
    </source>
</evidence>
<dbReference type="FunFam" id="1.10.600.10:FF:000001">
    <property type="entry name" value="Geranylgeranyl diphosphate synthase"/>
    <property type="match status" value="1"/>
</dbReference>
<dbReference type="GO" id="GO:0016114">
    <property type="term" value="P:terpenoid biosynthetic process"/>
    <property type="evidence" value="ECO:0007669"/>
    <property type="project" value="UniProtKB-ARBA"/>
</dbReference>
<keyword evidence="6" id="KW-0479">Metal-binding</keyword>
<dbReference type="Gene3D" id="1.10.600.10">
    <property type="entry name" value="Farnesyl Diphosphate Synthase"/>
    <property type="match status" value="1"/>
</dbReference>
<reference evidence="13 14" key="1">
    <citation type="submission" date="2016-11" db="EMBL/GenBank/DDBJ databases">
        <authorList>
            <person name="Jaros S."/>
            <person name="Januszkiewicz K."/>
            <person name="Wedrychowicz H."/>
        </authorList>
    </citation>
    <scope>NUCLEOTIDE SEQUENCE [LARGE SCALE GENOMIC DNA]</scope>
    <source>
        <strain evidence="13 14">DSM 15970</strain>
    </source>
</reference>
<dbReference type="SFLD" id="SFLDG01017">
    <property type="entry name" value="Polyprenyl_Transferase_Like"/>
    <property type="match status" value="1"/>
</dbReference>
<dbReference type="GO" id="GO:0046872">
    <property type="term" value="F:metal ion binding"/>
    <property type="evidence" value="ECO:0007669"/>
    <property type="project" value="UniProtKB-KW"/>
</dbReference>
<keyword evidence="8" id="KW-0414">Isoprene biosynthesis</keyword>
<proteinExistence type="inferred from homology"/>
<accession>A0A1M6FAQ8</accession>
<evidence type="ECO:0000256" key="12">
    <source>
        <dbReference type="RuleBase" id="RU004466"/>
    </source>
</evidence>
<dbReference type="Pfam" id="PF00348">
    <property type="entry name" value="polyprenyl_synt"/>
    <property type="match status" value="1"/>
</dbReference>
<evidence type="ECO:0000256" key="1">
    <source>
        <dbReference type="ARBA" id="ARBA00001946"/>
    </source>
</evidence>
<dbReference type="InterPro" id="IPR008949">
    <property type="entry name" value="Isoprenoid_synthase_dom_sf"/>
</dbReference>
<dbReference type="InterPro" id="IPR053378">
    <property type="entry name" value="Prenyl_diphosphate_synthase"/>
</dbReference>